<keyword evidence="5" id="KW-0436">Ligase</keyword>
<reference evidence="5" key="1">
    <citation type="submission" date="2020-08" db="EMBL/GenBank/DDBJ databases">
        <title>Sequencing the genomes of 1000 actinobacteria strains.</title>
        <authorList>
            <person name="Klenk H.-P."/>
        </authorList>
    </citation>
    <scope>NUCLEOTIDE SEQUENCE</scope>
    <source>
        <strain evidence="5">DSM 10695</strain>
    </source>
</reference>
<keyword evidence="6" id="KW-1185">Reference proteome</keyword>
<dbReference type="Pfam" id="PF23562">
    <property type="entry name" value="AMP-binding_C_3"/>
    <property type="match status" value="1"/>
</dbReference>
<dbReference type="RefSeq" id="WP_184452631.1">
    <property type="nucleotide sequence ID" value="NZ_JACHMK010000001.1"/>
</dbReference>
<dbReference type="EMBL" id="JACHMK010000001">
    <property type="protein sequence ID" value="MBB6334704.1"/>
    <property type="molecule type" value="Genomic_DNA"/>
</dbReference>
<protein>
    <submittedName>
        <fullName evidence="5">Long-chain acyl-CoA synthetase</fullName>
        <ecNumber evidence="5">6.2.1.3</ecNumber>
    </submittedName>
</protein>
<accession>A0A923E2J3</accession>
<gene>
    <name evidence="5" type="ORF">HD592_001269</name>
</gene>
<dbReference type="Gene3D" id="3.30.300.30">
    <property type="match status" value="1"/>
</dbReference>
<dbReference type="PANTHER" id="PTHR43272">
    <property type="entry name" value="LONG-CHAIN-FATTY-ACID--COA LIGASE"/>
    <property type="match status" value="1"/>
</dbReference>
<dbReference type="Proteomes" id="UP000617426">
    <property type="component" value="Unassembled WGS sequence"/>
</dbReference>
<evidence type="ECO:0000313" key="5">
    <source>
        <dbReference type="EMBL" id="MBB6334704.1"/>
    </source>
</evidence>
<dbReference type="GO" id="GO:0016020">
    <property type="term" value="C:membrane"/>
    <property type="evidence" value="ECO:0007669"/>
    <property type="project" value="TreeGrafter"/>
</dbReference>
<feature type="domain" description="AMP-dependent synthetase/ligase" evidence="4">
    <location>
        <begin position="30"/>
        <end position="459"/>
    </location>
</feature>
<sequence length="636" mass="68780">MTLRRIDANTWENPATREADPSWTLPGMLRKRLDEHPGEIAIEIRGAVGEWLPMSIDEFVRRIDDTARGLIGMGVDVGDRVAILAPTSFHWALLDYAALSCGAITVPIYETDSAQQIDHILKDAQVCLVLTATSQQADLVRTVAADSIRILSLDRGAEREIAAAARGIPVEEVRARSAKVRIDDVATIIYTSGTTGLPKGIELRHANFIESFIQAYDFLPDLIASAKSRTLLFLPLAHSLARFVMYALMSGRGRVAFVPNTHNLVSDIRSFKPTLLLVVPRVLEKVYNSATAKAGKGMKASVFSWAAAQAKAASKASAYAAPPEIEKAPGVDAPITDTSAVHDPSLRPSPGPSLALKTKLKLADALVLRQVKSVLGPNLKTIICGGAPLAADLAHFYRGLGITLLQGYGLSETTGPIAVEWPSDFPPDSVGFPWPGNTIRIAEDGEILLKGVCVTRGYHNLPEETASAFNDGWFHSGDLGSIDESGHLRITGRKKELIVTAGGKNVSPEVLEDSLQTHPLISTVVVVGDARPYIGALITLDPEMLPLWLASKGIEATDPASAAELPIVRRSLDRAIARANEKVSRAESIRRYRIVNAAFTVENGYLTPSLKLKRRAVLRDFSHEVEALYADGTKER</sequence>
<name>A0A923E2J3_9ACTO</name>
<evidence type="ECO:0000256" key="3">
    <source>
        <dbReference type="ARBA" id="ARBA00024484"/>
    </source>
</evidence>
<evidence type="ECO:0000313" key="6">
    <source>
        <dbReference type="Proteomes" id="UP000617426"/>
    </source>
</evidence>
<dbReference type="AlphaFoldDB" id="A0A923E2J3"/>
<dbReference type="EC" id="6.2.1.3" evidence="5"/>
<evidence type="ECO:0000256" key="1">
    <source>
        <dbReference type="ARBA" id="ARBA00022741"/>
    </source>
</evidence>
<dbReference type="InterPro" id="IPR042099">
    <property type="entry name" value="ANL_N_sf"/>
</dbReference>
<dbReference type="PANTHER" id="PTHR43272:SF33">
    <property type="entry name" value="AMP-BINDING DOMAIN-CONTAINING PROTEIN-RELATED"/>
    <property type="match status" value="1"/>
</dbReference>
<dbReference type="SUPFAM" id="SSF56801">
    <property type="entry name" value="Acetyl-CoA synthetase-like"/>
    <property type="match status" value="1"/>
</dbReference>
<organism evidence="5 6">
    <name type="scientific">Schaalia hyovaginalis</name>
    <dbReference type="NCBI Taxonomy" id="29316"/>
    <lineage>
        <taxon>Bacteria</taxon>
        <taxon>Bacillati</taxon>
        <taxon>Actinomycetota</taxon>
        <taxon>Actinomycetes</taxon>
        <taxon>Actinomycetales</taxon>
        <taxon>Actinomycetaceae</taxon>
        <taxon>Schaalia</taxon>
    </lineage>
</organism>
<dbReference type="Pfam" id="PF00501">
    <property type="entry name" value="AMP-binding"/>
    <property type="match status" value="1"/>
</dbReference>
<dbReference type="InterPro" id="IPR045851">
    <property type="entry name" value="AMP-bd_C_sf"/>
</dbReference>
<comment type="caution">
    <text evidence="5">The sequence shown here is derived from an EMBL/GenBank/DDBJ whole genome shotgun (WGS) entry which is preliminary data.</text>
</comment>
<keyword evidence="1" id="KW-0547">Nucleotide-binding</keyword>
<evidence type="ECO:0000259" key="4">
    <source>
        <dbReference type="Pfam" id="PF00501"/>
    </source>
</evidence>
<dbReference type="InterPro" id="IPR020845">
    <property type="entry name" value="AMP-binding_CS"/>
</dbReference>
<evidence type="ECO:0000256" key="2">
    <source>
        <dbReference type="ARBA" id="ARBA00022840"/>
    </source>
</evidence>
<proteinExistence type="predicted"/>
<dbReference type="Gene3D" id="3.40.50.12780">
    <property type="entry name" value="N-terminal domain of ligase-like"/>
    <property type="match status" value="1"/>
</dbReference>
<dbReference type="PROSITE" id="PS00455">
    <property type="entry name" value="AMP_BINDING"/>
    <property type="match status" value="1"/>
</dbReference>
<keyword evidence="2" id="KW-0067">ATP-binding</keyword>
<dbReference type="CDD" id="cd05907">
    <property type="entry name" value="VL_LC_FACS_like"/>
    <property type="match status" value="1"/>
</dbReference>
<dbReference type="GO" id="GO:0005524">
    <property type="term" value="F:ATP binding"/>
    <property type="evidence" value="ECO:0007669"/>
    <property type="project" value="UniProtKB-KW"/>
</dbReference>
<dbReference type="InterPro" id="IPR000873">
    <property type="entry name" value="AMP-dep_synth/lig_dom"/>
</dbReference>
<dbReference type="GO" id="GO:0004467">
    <property type="term" value="F:long-chain fatty acid-CoA ligase activity"/>
    <property type="evidence" value="ECO:0007669"/>
    <property type="project" value="UniProtKB-EC"/>
</dbReference>
<comment type="catalytic activity">
    <reaction evidence="3">
        <text>a long-chain fatty acid + ATP + CoA = a long-chain fatty acyl-CoA + AMP + diphosphate</text>
        <dbReference type="Rhea" id="RHEA:15421"/>
        <dbReference type="ChEBI" id="CHEBI:30616"/>
        <dbReference type="ChEBI" id="CHEBI:33019"/>
        <dbReference type="ChEBI" id="CHEBI:57287"/>
        <dbReference type="ChEBI" id="CHEBI:57560"/>
        <dbReference type="ChEBI" id="CHEBI:83139"/>
        <dbReference type="ChEBI" id="CHEBI:456215"/>
        <dbReference type="EC" id="6.2.1.3"/>
    </reaction>
    <physiologicalReaction direction="left-to-right" evidence="3">
        <dbReference type="Rhea" id="RHEA:15422"/>
    </physiologicalReaction>
</comment>